<evidence type="ECO:0000256" key="4">
    <source>
        <dbReference type="ARBA" id="ARBA00023040"/>
    </source>
</evidence>
<feature type="transmembrane region" description="Helical" evidence="9">
    <location>
        <begin position="78"/>
        <end position="96"/>
    </location>
</feature>
<evidence type="ECO:0000313" key="12">
    <source>
        <dbReference type="Proteomes" id="UP000001593"/>
    </source>
</evidence>
<evidence type="ECO:0000256" key="1">
    <source>
        <dbReference type="ARBA" id="ARBA00004141"/>
    </source>
</evidence>
<accession>A7SPF3</accession>
<dbReference type="Proteomes" id="UP000001593">
    <property type="component" value="Unassembled WGS sequence"/>
</dbReference>
<dbReference type="EMBL" id="DS469732">
    <property type="protein sequence ID" value="EDO34428.1"/>
    <property type="molecule type" value="Genomic_DNA"/>
</dbReference>
<dbReference type="GO" id="GO:0016020">
    <property type="term" value="C:membrane"/>
    <property type="evidence" value="ECO:0007669"/>
    <property type="project" value="UniProtKB-SubCell"/>
</dbReference>
<protein>
    <recommendedName>
        <fullName evidence="10">G-protein coupled receptors family 1 profile domain-containing protein</fullName>
    </recommendedName>
</protein>
<dbReference type="AlphaFoldDB" id="A7SPF3"/>
<dbReference type="PROSITE" id="PS00237">
    <property type="entry name" value="G_PROTEIN_RECEP_F1_1"/>
    <property type="match status" value="1"/>
</dbReference>
<dbReference type="GO" id="GO:0004930">
    <property type="term" value="F:G protein-coupled receptor activity"/>
    <property type="evidence" value="ECO:0007669"/>
    <property type="project" value="UniProtKB-KW"/>
</dbReference>
<evidence type="ECO:0000256" key="9">
    <source>
        <dbReference type="SAM" id="Phobius"/>
    </source>
</evidence>
<name>A7SPF3_NEMVE</name>
<feature type="transmembrane region" description="Helical" evidence="9">
    <location>
        <begin position="117"/>
        <end position="137"/>
    </location>
</feature>
<dbReference type="Gene3D" id="1.20.1070.10">
    <property type="entry name" value="Rhodopsin 7-helix transmembrane proteins"/>
    <property type="match status" value="1"/>
</dbReference>
<dbReference type="eggNOG" id="KOG4219">
    <property type="taxonomic scope" value="Eukaryota"/>
</dbReference>
<dbReference type="PANTHER" id="PTHR45695">
    <property type="entry name" value="LEUCOKININ RECEPTOR-RELATED"/>
    <property type="match status" value="1"/>
</dbReference>
<dbReference type="SUPFAM" id="SSF81321">
    <property type="entry name" value="Family A G protein-coupled receptor-like"/>
    <property type="match status" value="1"/>
</dbReference>
<evidence type="ECO:0000259" key="10">
    <source>
        <dbReference type="PROSITE" id="PS50262"/>
    </source>
</evidence>
<keyword evidence="2 8" id="KW-0812">Transmembrane</keyword>
<dbReference type="InParanoid" id="A7SPF3"/>
<feature type="transmembrane region" description="Helical" evidence="9">
    <location>
        <begin position="162"/>
        <end position="187"/>
    </location>
</feature>
<sequence>MATALVRFCIALFGVTGNCAVIFVVWSTRSMHTTTNYLLVNLALADVCLFWFLFLHFSSNRWSLLAKDWLCRLIMENGIVGVFMCVSVTLLTVVAVERFNAMVKPLSPRFSIQKEQVWKIVILIWFVSVLLNIPIFIDVEFDPHTNRCISALDMTTYRKSTVVYLAIYFGVNFFTPGVIITVCYLSILKGL</sequence>
<dbReference type="Pfam" id="PF00001">
    <property type="entry name" value="7tm_1"/>
    <property type="match status" value="1"/>
</dbReference>
<organism evidence="11 12">
    <name type="scientific">Nematostella vectensis</name>
    <name type="common">Starlet sea anemone</name>
    <dbReference type="NCBI Taxonomy" id="45351"/>
    <lineage>
        <taxon>Eukaryota</taxon>
        <taxon>Metazoa</taxon>
        <taxon>Cnidaria</taxon>
        <taxon>Anthozoa</taxon>
        <taxon>Hexacorallia</taxon>
        <taxon>Actiniaria</taxon>
        <taxon>Edwardsiidae</taxon>
        <taxon>Nematostella</taxon>
    </lineage>
</organism>
<feature type="domain" description="G-protein coupled receptors family 1 profile" evidence="10">
    <location>
        <begin position="17"/>
        <end position="191"/>
    </location>
</feature>
<dbReference type="PRINTS" id="PR00237">
    <property type="entry name" value="GPCRRHODOPSN"/>
</dbReference>
<feature type="non-terminal residue" evidence="11">
    <location>
        <position position="191"/>
    </location>
</feature>
<keyword evidence="3 9" id="KW-1133">Transmembrane helix</keyword>
<dbReference type="STRING" id="45351.A7SPF3"/>
<dbReference type="CDD" id="cd00637">
    <property type="entry name" value="7tm_classA_rhodopsin-like"/>
    <property type="match status" value="1"/>
</dbReference>
<gene>
    <name evidence="11" type="ORF">NEMVEDRAFT_v1g125963</name>
</gene>
<comment type="subcellular location">
    <subcellularLocation>
        <location evidence="1">Membrane</location>
        <topology evidence="1">Multi-pass membrane protein</topology>
    </subcellularLocation>
</comment>
<keyword evidence="7 8" id="KW-0807">Transducer</keyword>
<proteinExistence type="inferred from homology"/>
<dbReference type="InterPro" id="IPR000276">
    <property type="entry name" value="GPCR_Rhodpsn"/>
</dbReference>
<dbReference type="PANTHER" id="PTHR45695:SF9">
    <property type="entry name" value="LEUCOKININ RECEPTOR"/>
    <property type="match status" value="1"/>
</dbReference>
<keyword evidence="12" id="KW-1185">Reference proteome</keyword>
<evidence type="ECO:0000256" key="8">
    <source>
        <dbReference type="RuleBase" id="RU000688"/>
    </source>
</evidence>
<evidence type="ECO:0000256" key="7">
    <source>
        <dbReference type="ARBA" id="ARBA00023224"/>
    </source>
</evidence>
<evidence type="ECO:0000256" key="2">
    <source>
        <dbReference type="ARBA" id="ARBA00022692"/>
    </source>
</evidence>
<feature type="transmembrane region" description="Helical" evidence="9">
    <location>
        <begin position="6"/>
        <end position="26"/>
    </location>
</feature>
<dbReference type="HOGENOM" id="CLU_1424828_0_0_1"/>
<dbReference type="InterPro" id="IPR017452">
    <property type="entry name" value="GPCR_Rhodpsn_7TM"/>
</dbReference>
<dbReference type="PhylomeDB" id="A7SPF3"/>
<keyword evidence="5 9" id="KW-0472">Membrane</keyword>
<dbReference type="OMA" id="IFIDVEF"/>
<feature type="transmembrane region" description="Helical" evidence="9">
    <location>
        <begin position="38"/>
        <end position="58"/>
    </location>
</feature>
<keyword evidence="4 8" id="KW-0297">G-protein coupled receptor</keyword>
<dbReference type="PROSITE" id="PS50262">
    <property type="entry name" value="G_PROTEIN_RECEP_F1_2"/>
    <property type="match status" value="1"/>
</dbReference>
<evidence type="ECO:0000256" key="5">
    <source>
        <dbReference type="ARBA" id="ARBA00023136"/>
    </source>
</evidence>
<evidence type="ECO:0000256" key="6">
    <source>
        <dbReference type="ARBA" id="ARBA00023170"/>
    </source>
</evidence>
<comment type="similarity">
    <text evidence="8">Belongs to the G-protein coupled receptor 1 family.</text>
</comment>
<reference evidence="11 12" key="1">
    <citation type="journal article" date="2007" name="Science">
        <title>Sea anemone genome reveals ancestral eumetazoan gene repertoire and genomic organization.</title>
        <authorList>
            <person name="Putnam N.H."/>
            <person name="Srivastava M."/>
            <person name="Hellsten U."/>
            <person name="Dirks B."/>
            <person name="Chapman J."/>
            <person name="Salamov A."/>
            <person name="Terry A."/>
            <person name="Shapiro H."/>
            <person name="Lindquist E."/>
            <person name="Kapitonov V.V."/>
            <person name="Jurka J."/>
            <person name="Genikhovich G."/>
            <person name="Grigoriev I.V."/>
            <person name="Lucas S.M."/>
            <person name="Steele R.E."/>
            <person name="Finnerty J.R."/>
            <person name="Technau U."/>
            <person name="Martindale M.Q."/>
            <person name="Rokhsar D.S."/>
        </authorList>
    </citation>
    <scope>NUCLEOTIDE SEQUENCE [LARGE SCALE GENOMIC DNA]</scope>
    <source>
        <strain evidence="12">CH2 X CH6</strain>
    </source>
</reference>
<evidence type="ECO:0000256" key="3">
    <source>
        <dbReference type="ARBA" id="ARBA00022989"/>
    </source>
</evidence>
<evidence type="ECO:0000313" key="11">
    <source>
        <dbReference type="EMBL" id="EDO34428.1"/>
    </source>
</evidence>
<keyword evidence="6 8" id="KW-0675">Receptor</keyword>